<accession>Q8EWX8</accession>
<gene>
    <name evidence="1" type="ordered locus">MYPE720</name>
</gene>
<protein>
    <submittedName>
        <fullName evidence="1">Uncharacterized protein</fullName>
    </submittedName>
</protein>
<organism evidence="1 2">
    <name type="scientific">Malacoplasma penetrans (strain HF-2)</name>
    <name type="common">Mycoplasma penetrans</name>
    <dbReference type="NCBI Taxonomy" id="272633"/>
    <lineage>
        <taxon>Bacteria</taxon>
        <taxon>Bacillati</taxon>
        <taxon>Mycoplasmatota</taxon>
        <taxon>Mycoplasmoidales</taxon>
        <taxon>Mycoplasmoidaceae</taxon>
        <taxon>Malacoplasma</taxon>
    </lineage>
</organism>
<reference evidence="1 2" key="1">
    <citation type="journal article" date="2002" name="Nucleic Acids Res.">
        <title>The complete genomic sequence of Mycoplasma penetrans, an intracellular bacterial pathogen in humans.</title>
        <authorList>
            <person name="Sasaki Y."/>
            <person name="Ishikawa J."/>
            <person name="Yamashita A."/>
            <person name="Oshima K."/>
            <person name="Kenri T."/>
            <person name="Furuya K."/>
            <person name="Yoshino C."/>
            <person name="Horino A."/>
            <person name="Shiba T."/>
            <person name="Sasaki T."/>
            <person name="Hattori M."/>
        </authorList>
    </citation>
    <scope>NUCLEOTIDE SEQUENCE [LARGE SCALE GENOMIC DNA]</scope>
    <source>
        <strain evidence="1 2">HF-2</strain>
    </source>
</reference>
<evidence type="ECO:0000313" key="2">
    <source>
        <dbReference type="Proteomes" id="UP000002522"/>
    </source>
</evidence>
<evidence type="ECO:0000313" key="1">
    <source>
        <dbReference type="EMBL" id="BAC43862.1"/>
    </source>
</evidence>
<dbReference type="KEGG" id="mpe:MYPE720"/>
<dbReference type="HOGENOM" id="CLU_1487489_0_0_14"/>
<dbReference type="EMBL" id="BA000026">
    <property type="protein sequence ID" value="BAC43862.1"/>
    <property type="molecule type" value="Genomic_DNA"/>
</dbReference>
<keyword evidence="2" id="KW-1185">Reference proteome</keyword>
<proteinExistence type="predicted"/>
<name>Q8EWX8_MALP2</name>
<dbReference type="InParanoid" id="Q8EWX8"/>
<dbReference type="STRING" id="272633.gene:10731163"/>
<dbReference type="Proteomes" id="UP000002522">
    <property type="component" value="Chromosome"/>
</dbReference>
<dbReference type="RefSeq" id="WP_011076898.1">
    <property type="nucleotide sequence ID" value="NC_004432.1"/>
</dbReference>
<sequence>MSLKKGENKNIKISLSSYKFFLKRKMSHLFVPKKKRNNLELKISLIFSLIYISLITNQRFWKLNKKTIIEVYDIFFVKCTDDLKQNLISILETATKKINYGFKLDDLNVYDLYDHVESFYSNCEILEYFKKMKKLKRVYISEEEMGQFITINQNLKFILNFIKITSPTRFNSIYRKLMNLV</sequence>
<dbReference type="AlphaFoldDB" id="Q8EWX8"/>